<gene>
    <name evidence="1" type="ORF">GS397_14990</name>
</gene>
<dbReference type="RefSeq" id="WP_159366922.1">
    <property type="nucleotide sequence ID" value="NZ_CP047218.1"/>
</dbReference>
<proteinExistence type="predicted"/>
<evidence type="ECO:0000313" key="1">
    <source>
        <dbReference type="EMBL" id="QHD68220.1"/>
    </source>
</evidence>
<dbReference type="Proteomes" id="UP000464086">
    <property type="component" value="Chromosome"/>
</dbReference>
<dbReference type="EMBL" id="CP047218">
    <property type="protein sequence ID" value="QHD68220.1"/>
    <property type="molecule type" value="Genomic_DNA"/>
</dbReference>
<sequence>MSVAPGARDARIIFQRRRTDFTDAAPTDSYGEEIEEYRDHFTEYASALFGGGSEQREAAQSGGTQSATFEVLSRRRTREVTLKDFRIKDTDGQYWNIVGKQPLGREGIRFTAVRAVA</sequence>
<dbReference type="AlphaFoldDB" id="A0A6P1GIJ5"/>
<evidence type="ECO:0000313" key="2">
    <source>
        <dbReference type="Proteomes" id="UP000464086"/>
    </source>
</evidence>
<protein>
    <submittedName>
        <fullName evidence="1">Head-tail adaptor protein</fullName>
    </submittedName>
</protein>
<accession>A0A6P1GIJ5</accession>
<dbReference type="Pfam" id="PF05521">
    <property type="entry name" value="Phage_HCP"/>
    <property type="match status" value="1"/>
</dbReference>
<dbReference type="Gene3D" id="2.40.10.270">
    <property type="entry name" value="Bacteriophage SPP1 head-tail adaptor protein"/>
    <property type="match status" value="1"/>
</dbReference>
<name>A0A6P1GIJ5_SPHYA</name>
<dbReference type="InterPro" id="IPR038666">
    <property type="entry name" value="SSP1_head-tail_sf"/>
</dbReference>
<reference evidence="1 2" key="1">
    <citation type="submission" date="2019-12" db="EMBL/GenBank/DDBJ databases">
        <title>Functional and genomic insights into the Sphingobium yanoikuyae YC-JY1, a bacterium efficiently degrading bisphenol A.</title>
        <authorList>
            <person name="Jia Y."/>
            <person name="Li X."/>
            <person name="Wang J."/>
            <person name="Eltoukhy A."/>
            <person name="Lamraoui I."/>
            <person name="Yan Y."/>
        </authorList>
    </citation>
    <scope>NUCLEOTIDE SEQUENCE [LARGE SCALE GENOMIC DNA]</scope>
    <source>
        <strain evidence="1 2">YC-JY1</strain>
    </source>
</reference>
<organism evidence="1 2">
    <name type="scientific">Sphingobium yanoikuyae</name>
    <name type="common">Sphingomonas yanoikuyae</name>
    <dbReference type="NCBI Taxonomy" id="13690"/>
    <lineage>
        <taxon>Bacteria</taxon>
        <taxon>Pseudomonadati</taxon>
        <taxon>Pseudomonadota</taxon>
        <taxon>Alphaproteobacteria</taxon>
        <taxon>Sphingomonadales</taxon>
        <taxon>Sphingomonadaceae</taxon>
        <taxon>Sphingobium</taxon>
    </lineage>
</organism>
<dbReference type="InterPro" id="IPR008767">
    <property type="entry name" value="Phage_SPP1_head-tail_adaptor"/>
</dbReference>